<sequence>MPPLVASPPPLILYLSNPSFSSPCVFVSDVCLCLLRWVQDQTRMDEVEVKSTLLARFEKVWKEVLGIPPFPLSLGLRSWFCLL</sequence>
<accession>A0ABR2RFQ1</accession>
<organism evidence="1 2">
    <name type="scientific">Hibiscus sabdariffa</name>
    <name type="common">roselle</name>
    <dbReference type="NCBI Taxonomy" id="183260"/>
    <lineage>
        <taxon>Eukaryota</taxon>
        <taxon>Viridiplantae</taxon>
        <taxon>Streptophyta</taxon>
        <taxon>Embryophyta</taxon>
        <taxon>Tracheophyta</taxon>
        <taxon>Spermatophyta</taxon>
        <taxon>Magnoliopsida</taxon>
        <taxon>eudicotyledons</taxon>
        <taxon>Gunneridae</taxon>
        <taxon>Pentapetalae</taxon>
        <taxon>rosids</taxon>
        <taxon>malvids</taxon>
        <taxon>Malvales</taxon>
        <taxon>Malvaceae</taxon>
        <taxon>Malvoideae</taxon>
        <taxon>Hibiscus</taxon>
    </lineage>
</organism>
<name>A0ABR2RFQ1_9ROSI</name>
<dbReference type="EMBL" id="JBBPBN010000022">
    <property type="protein sequence ID" value="KAK9011776.1"/>
    <property type="molecule type" value="Genomic_DNA"/>
</dbReference>
<reference evidence="1 2" key="1">
    <citation type="journal article" date="2024" name="G3 (Bethesda)">
        <title>Genome assembly of Hibiscus sabdariffa L. provides insights into metabolisms of medicinal natural products.</title>
        <authorList>
            <person name="Kim T."/>
        </authorList>
    </citation>
    <scope>NUCLEOTIDE SEQUENCE [LARGE SCALE GENOMIC DNA]</scope>
    <source>
        <strain evidence="1">TK-2024</strain>
        <tissue evidence="1">Old leaves</tissue>
    </source>
</reference>
<gene>
    <name evidence="1" type="ORF">V6N11_039858</name>
</gene>
<keyword evidence="2" id="KW-1185">Reference proteome</keyword>
<comment type="caution">
    <text evidence="1">The sequence shown here is derived from an EMBL/GenBank/DDBJ whole genome shotgun (WGS) entry which is preliminary data.</text>
</comment>
<dbReference type="Proteomes" id="UP001396334">
    <property type="component" value="Unassembled WGS sequence"/>
</dbReference>
<proteinExistence type="predicted"/>
<evidence type="ECO:0000313" key="1">
    <source>
        <dbReference type="EMBL" id="KAK9011776.1"/>
    </source>
</evidence>
<evidence type="ECO:0000313" key="2">
    <source>
        <dbReference type="Proteomes" id="UP001396334"/>
    </source>
</evidence>
<protein>
    <submittedName>
        <fullName evidence="1">Uncharacterized protein</fullName>
    </submittedName>
</protein>